<feature type="region of interest" description="Disordered" evidence="1">
    <location>
        <begin position="47"/>
        <end position="92"/>
    </location>
</feature>
<feature type="compositionally biased region" description="Low complexity" evidence="1">
    <location>
        <begin position="69"/>
        <end position="84"/>
    </location>
</feature>
<dbReference type="Proteomes" id="UP000270471">
    <property type="component" value="Unassembled WGS sequence"/>
</dbReference>
<evidence type="ECO:0000313" key="2">
    <source>
        <dbReference type="EMBL" id="RMB85644.1"/>
    </source>
</evidence>
<proteinExistence type="predicted"/>
<organism evidence="2 3">
    <name type="scientific">Streptomyces shenzhenensis</name>
    <dbReference type="NCBI Taxonomy" id="943815"/>
    <lineage>
        <taxon>Bacteria</taxon>
        <taxon>Bacillati</taxon>
        <taxon>Actinomycetota</taxon>
        <taxon>Actinomycetes</taxon>
        <taxon>Kitasatosporales</taxon>
        <taxon>Streptomycetaceae</taxon>
        <taxon>Streptomyces</taxon>
    </lineage>
</organism>
<accession>A0A3M0IA01</accession>
<name>A0A3M0IA01_9ACTN</name>
<comment type="caution">
    <text evidence="2">The sequence shown here is derived from an EMBL/GenBank/DDBJ whole genome shotgun (WGS) entry which is preliminary data.</text>
</comment>
<dbReference type="AlphaFoldDB" id="A0A3M0IA01"/>
<dbReference type="OrthoDB" id="4320227at2"/>
<evidence type="ECO:0000256" key="1">
    <source>
        <dbReference type="SAM" id="MobiDB-lite"/>
    </source>
</evidence>
<reference evidence="2 3" key="1">
    <citation type="submission" date="2017-11" db="EMBL/GenBank/DDBJ databases">
        <title>Draft genome of actinobacteria isolated from guarana (Paullinia cupana (Mart.) Ducke.</title>
        <authorList>
            <person name="Siqueira K.A."/>
            <person name="Liotti R.G."/>
            <person name="Mendes T.A.O."/>
            <person name="Soares M.A."/>
        </authorList>
    </citation>
    <scope>NUCLEOTIDE SEQUENCE [LARGE SCALE GENOMIC DNA]</scope>
    <source>
        <strain evidence="2 3">193</strain>
    </source>
</reference>
<dbReference type="EMBL" id="PENI01000006">
    <property type="protein sequence ID" value="RMB85644.1"/>
    <property type="molecule type" value="Genomic_DNA"/>
</dbReference>
<protein>
    <submittedName>
        <fullName evidence="2">Uncharacterized protein</fullName>
    </submittedName>
</protein>
<keyword evidence="3" id="KW-1185">Reference proteome</keyword>
<evidence type="ECO:0000313" key="3">
    <source>
        <dbReference type="Proteomes" id="UP000270471"/>
    </source>
</evidence>
<sequence>MFYEPDSASWRIGAESPHRSPVLHAVGEMTQTVRARGGEPAVALWGPRDGAWHRFERSTPPASGTGEVPPADAAGERPAGAAEPSMLAERMDDRRHQVLMAGLGRAGRYDLTPDDLTAVQTLVERLDETTLRRVAHWLATGGAEE</sequence>
<gene>
    <name evidence="2" type="ORF">CTZ28_12740</name>
</gene>